<sequence length="38" mass="4401">MAASRLELNLVRLLSRCEAMAAEKRDPDEWRLEKQTGL</sequence>
<reference evidence="2 3" key="1">
    <citation type="submission" date="2017-12" db="EMBL/GenBank/DDBJ databases">
        <title>High-resolution comparative analysis of great ape genomes.</title>
        <authorList>
            <person name="Pollen A."/>
            <person name="Hastie A."/>
            <person name="Hormozdiari F."/>
            <person name="Dougherty M."/>
            <person name="Liu R."/>
            <person name="Chaisson M."/>
            <person name="Hoppe E."/>
            <person name="Hill C."/>
            <person name="Pang A."/>
            <person name="Hillier L."/>
            <person name="Baker C."/>
            <person name="Armstrong J."/>
            <person name="Shendure J."/>
            <person name="Paten B."/>
            <person name="Wilson R."/>
            <person name="Chao H."/>
            <person name="Schneider V."/>
            <person name="Ventura M."/>
            <person name="Kronenberg Z."/>
            <person name="Murali S."/>
            <person name="Gordon D."/>
            <person name="Cantsilieris S."/>
            <person name="Munson K."/>
            <person name="Nelson B."/>
            <person name="Raja A."/>
            <person name="Underwood J."/>
            <person name="Diekhans M."/>
            <person name="Fiddes I."/>
            <person name="Haussler D."/>
            <person name="Eichler E."/>
        </authorList>
    </citation>
    <scope>NUCLEOTIDE SEQUENCE [LARGE SCALE GENOMIC DNA]</scope>
    <source>
        <strain evidence="2">Yerkes chimp pedigree #C0471</strain>
        <tissue evidence="2">Blood</tissue>
    </source>
</reference>
<dbReference type="Proteomes" id="UP000236370">
    <property type="component" value="Unassembled WGS sequence"/>
</dbReference>
<dbReference type="EMBL" id="NBAG03000278">
    <property type="protein sequence ID" value="PNI50702.1"/>
    <property type="molecule type" value="Genomic_DNA"/>
</dbReference>
<evidence type="ECO:0000313" key="1">
    <source>
        <dbReference type="EMBL" id="PNI50702.1"/>
    </source>
</evidence>
<proteinExistence type="predicted"/>
<evidence type="ECO:0000313" key="3">
    <source>
        <dbReference type="Proteomes" id="UP000236370"/>
    </source>
</evidence>
<dbReference type="EMBL" id="NBAG03000278">
    <property type="protein sequence ID" value="PNI50705.1"/>
    <property type="molecule type" value="Genomic_DNA"/>
</dbReference>
<gene>
    <name evidence="2" type="ORF">CK820_G0026151</name>
</gene>
<protein>
    <submittedName>
        <fullName evidence="1">USE1 isoform 5</fullName>
    </submittedName>
    <submittedName>
        <fullName evidence="2">USE1 isoform 9</fullName>
    </submittedName>
</protein>
<comment type="caution">
    <text evidence="2">The sequence shown here is derived from an EMBL/GenBank/DDBJ whole genome shotgun (WGS) entry which is preliminary data.</text>
</comment>
<evidence type="ECO:0000313" key="2">
    <source>
        <dbReference type="EMBL" id="PNI50705.1"/>
    </source>
</evidence>
<organism evidence="2 3">
    <name type="scientific">Pan troglodytes</name>
    <name type="common">Chimpanzee</name>
    <dbReference type="NCBI Taxonomy" id="9598"/>
    <lineage>
        <taxon>Eukaryota</taxon>
        <taxon>Metazoa</taxon>
        <taxon>Chordata</taxon>
        <taxon>Craniata</taxon>
        <taxon>Vertebrata</taxon>
        <taxon>Euteleostomi</taxon>
        <taxon>Mammalia</taxon>
        <taxon>Eutheria</taxon>
        <taxon>Euarchontoglires</taxon>
        <taxon>Primates</taxon>
        <taxon>Haplorrhini</taxon>
        <taxon>Catarrhini</taxon>
        <taxon>Hominidae</taxon>
        <taxon>Pan</taxon>
    </lineage>
</organism>
<name>A0A2J8LTV7_PANTR</name>
<accession>A0A2J8LTV7</accession>
<dbReference type="AlphaFoldDB" id="A0A2J8LTV7"/>